<evidence type="ECO:0000256" key="5">
    <source>
        <dbReference type="SAM" id="MobiDB-lite"/>
    </source>
</evidence>
<dbReference type="GO" id="GO:0005254">
    <property type="term" value="F:chloride channel activity"/>
    <property type="evidence" value="ECO:0007669"/>
    <property type="project" value="TreeGrafter"/>
</dbReference>
<evidence type="ECO:0000313" key="8">
    <source>
        <dbReference type="EMBL" id="CAD8837320.1"/>
    </source>
</evidence>
<keyword evidence="2 6" id="KW-0812">Transmembrane</keyword>
<sequence>MEPEHEPARPEHHGQPRINPVTSEVENHYPEEKRFWWHVTSFLFVAISGVLVLMLILGVFMLRHFFYKNVKFGRINFMILLAVLIEVANFIATHMSNMLTRWENHRTQTEFETWRLIKAIGFKFVNSYFALYYLAFFKEGSTLFGVEMHCFRDECFLELQAQLGIIGIVHFVARFVTAFVIPRCVSSVRRANEKRSMMLENLQYRSSTELADMSAAERQFLFEKPSVFQDFDERLITHGYATLFAVTSPWVPFAVLLAAGVTLVFDVHALTSMRRRPMPTRCRDCNPFTAAFDIYGHLAAFTNIMLIIFSSDQYRDWTLTEKLVFFAFMENVVLFAIVILKSLLPAKPRIVTQMQLKQQVMVHRCLNNIPVEQNQDFAMHMRQGGGARLDVLEEDVLEQDNDDAEPEMNLKDSVETGAQALGIWKGRKKDLPK</sequence>
<feature type="domain" description="Anoctamin transmembrane" evidence="7">
    <location>
        <begin position="4"/>
        <end position="355"/>
    </location>
</feature>
<evidence type="ECO:0000259" key="7">
    <source>
        <dbReference type="Pfam" id="PF04547"/>
    </source>
</evidence>
<proteinExistence type="predicted"/>
<dbReference type="EMBL" id="HBFQ01016801">
    <property type="protein sequence ID" value="CAD8837320.1"/>
    <property type="molecule type" value="Transcribed_RNA"/>
</dbReference>
<feature type="transmembrane region" description="Helical" evidence="6">
    <location>
        <begin position="156"/>
        <end position="181"/>
    </location>
</feature>
<feature type="transmembrane region" description="Helical" evidence="6">
    <location>
        <begin position="292"/>
        <end position="311"/>
    </location>
</feature>
<feature type="transmembrane region" description="Helical" evidence="6">
    <location>
        <begin position="250"/>
        <end position="271"/>
    </location>
</feature>
<dbReference type="EMBL" id="HBFQ01016802">
    <property type="protein sequence ID" value="CAD8837321.1"/>
    <property type="molecule type" value="Transcribed_RNA"/>
</dbReference>
<feature type="transmembrane region" description="Helical" evidence="6">
    <location>
        <begin position="323"/>
        <end position="344"/>
    </location>
</feature>
<feature type="transmembrane region" description="Helical" evidence="6">
    <location>
        <begin position="116"/>
        <end position="135"/>
    </location>
</feature>
<name>A0A6T8VTH0_NOCSC</name>
<dbReference type="InterPro" id="IPR007632">
    <property type="entry name" value="Anoctamin"/>
</dbReference>
<dbReference type="GO" id="GO:0016020">
    <property type="term" value="C:membrane"/>
    <property type="evidence" value="ECO:0007669"/>
    <property type="project" value="UniProtKB-SubCell"/>
</dbReference>
<protein>
    <recommendedName>
        <fullName evidence="7">Anoctamin transmembrane domain-containing protein</fullName>
    </recommendedName>
</protein>
<feature type="transmembrane region" description="Helical" evidence="6">
    <location>
        <begin position="35"/>
        <end position="63"/>
    </location>
</feature>
<reference evidence="8" key="1">
    <citation type="submission" date="2021-01" db="EMBL/GenBank/DDBJ databases">
        <authorList>
            <person name="Corre E."/>
            <person name="Pelletier E."/>
            <person name="Niang G."/>
            <person name="Scheremetjew M."/>
            <person name="Finn R."/>
            <person name="Kale V."/>
            <person name="Holt S."/>
            <person name="Cochrane G."/>
            <person name="Meng A."/>
            <person name="Brown T."/>
            <person name="Cohen L."/>
        </authorList>
    </citation>
    <scope>NUCLEOTIDE SEQUENCE</scope>
</reference>
<evidence type="ECO:0000313" key="9">
    <source>
        <dbReference type="EMBL" id="CAD8837321.1"/>
    </source>
</evidence>
<dbReference type="InterPro" id="IPR049452">
    <property type="entry name" value="Anoctamin_TM"/>
</dbReference>
<gene>
    <name evidence="8" type="ORF">NSCI0253_LOCUS11668</name>
    <name evidence="9" type="ORF">NSCI0253_LOCUS11669</name>
</gene>
<evidence type="ECO:0000256" key="2">
    <source>
        <dbReference type="ARBA" id="ARBA00022692"/>
    </source>
</evidence>
<evidence type="ECO:0000256" key="4">
    <source>
        <dbReference type="ARBA" id="ARBA00023136"/>
    </source>
</evidence>
<dbReference type="PANTHER" id="PTHR12308">
    <property type="entry name" value="ANOCTAMIN"/>
    <property type="match status" value="1"/>
</dbReference>
<evidence type="ECO:0000256" key="1">
    <source>
        <dbReference type="ARBA" id="ARBA00004141"/>
    </source>
</evidence>
<evidence type="ECO:0000256" key="3">
    <source>
        <dbReference type="ARBA" id="ARBA00022989"/>
    </source>
</evidence>
<feature type="compositionally biased region" description="Basic and acidic residues" evidence="5">
    <location>
        <begin position="1"/>
        <end position="14"/>
    </location>
</feature>
<evidence type="ECO:0000256" key="6">
    <source>
        <dbReference type="SAM" id="Phobius"/>
    </source>
</evidence>
<organism evidence="8">
    <name type="scientific">Noctiluca scintillans</name>
    <name type="common">Sea sparkle</name>
    <name type="synonym">Red tide dinoflagellate</name>
    <dbReference type="NCBI Taxonomy" id="2966"/>
    <lineage>
        <taxon>Eukaryota</taxon>
        <taxon>Sar</taxon>
        <taxon>Alveolata</taxon>
        <taxon>Dinophyceae</taxon>
        <taxon>Noctilucales</taxon>
        <taxon>Noctilucaceae</taxon>
        <taxon>Noctiluca</taxon>
    </lineage>
</organism>
<dbReference type="AlphaFoldDB" id="A0A6T8VTH0"/>
<accession>A0A6T8VTH0</accession>
<feature type="transmembrane region" description="Helical" evidence="6">
    <location>
        <begin position="75"/>
        <end position="96"/>
    </location>
</feature>
<dbReference type="Pfam" id="PF04547">
    <property type="entry name" value="Anoctamin"/>
    <property type="match status" value="1"/>
</dbReference>
<feature type="region of interest" description="Disordered" evidence="5">
    <location>
        <begin position="1"/>
        <end position="21"/>
    </location>
</feature>
<keyword evidence="3 6" id="KW-1133">Transmembrane helix</keyword>
<comment type="subcellular location">
    <subcellularLocation>
        <location evidence="1">Membrane</location>
        <topology evidence="1">Multi-pass membrane protein</topology>
    </subcellularLocation>
</comment>
<keyword evidence="4 6" id="KW-0472">Membrane</keyword>
<dbReference type="PANTHER" id="PTHR12308:SF73">
    <property type="entry name" value="ANOCTAMIN"/>
    <property type="match status" value="1"/>
</dbReference>